<dbReference type="AlphaFoldDB" id="A0A9Q0K9J2"/>
<organism evidence="1 2">
    <name type="scientific">Protea cynaroides</name>
    <dbReference type="NCBI Taxonomy" id="273540"/>
    <lineage>
        <taxon>Eukaryota</taxon>
        <taxon>Viridiplantae</taxon>
        <taxon>Streptophyta</taxon>
        <taxon>Embryophyta</taxon>
        <taxon>Tracheophyta</taxon>
        <taxon>Spermatophyta</taxon>
        <taxon>Magnoliopsida</taxon>
        <taxon>Proteales</taxon>
        <taxon>Proteaceae</taxon>
        <taxon>Protea</taxon>
    </lineage>
</organism>
<keyword evidence="2" id="KW-1185">Reference proteome</keyword>
<name>A0A9Q0K9J2_9MAGN</name>
<evidence type="ECO:0000313" key="2">
    <source>
        <dbReference type="Proteomes" id="UP001141806"/>
    </source>
</evidence>
<evidence type="ECO:0000313" key="1">
    <source>
        <dbReference type="EMBL" id="KAJ4966352.1"/>
    </source>
</evidence>
<reference evidence="1" key="1">
    <citation type="journal article" date="2023" name="Plant J.">
        <title>The genome of the king protea, Protea cynaroides.</title>
        <authorList>
            <person name="Chang J."/>
            <person name="Duong T.A."/>
            <person name="Schoeman C."/>
            <person name="Ma X."/>
            <person name="Roodt D."/>
            <person name="Barker N."/>
            <person name="Li Z."/>
            <person name="Van de Peer Y."/>
            <person name="Mizrachi E."/>
        </authorList>
    </citation>
    <scope>NUCLEOTIDE SEQUENCE</scope>
    <source>
        <tissue evidence="1">Young leaves</tissue>
    </source>
</reference>
<proteinExistence type="predicted"/>
<protein>
    <submittedName>
        <fullName evidence="1">Uncharacterized protein</fullName>
    </submittedName>
</protein>
<comment type="caution">
    <text evidence="1">The sequence shown here is derived from an EMBL/GenBank/DDBJ whole genome shotgun (WGS) entry which is preliminary data.</text>
</comment>
<accession>A0A9Q0K9J2</accession>
<dbReference type="Proteomes" id="UP001141806">
    <property type="component" value="Unassembled WGS sequence"/>
</dbReference>
<sequence length="138" mass="15549">MEATPTKSVLSDTNQRSYPANLHMSFRRKSNNYLWNLLIGGLLVSSKLVETVISSDCSRRWMSIADMKNKKAKARWGGAGELQRRGRRGQEWGQSYTNSVCLFRILACEALETAFSSGQDWQNLASKADKEPAPTPYE</sequence>
<dbReference type="EMBL" id="JAMYWD010000007">
    <property type="protein sequence ID" value="KAJ4966352.1"/>
    <property type="molecule type" value="Genomic_DNA"/>
</dbReference>
<gene>
    <name evidence="1" type="ORF">NE237_018201</name>
</gene>